<comment type="cofactor">
    <cofactor evidence="1">
        <name>Ca(2+)</name>
        <dbReference type="ChEBI" id="CHEBI:29108"/>
    </cofactor>
</comment>
<reference evidence="10 11" key="1">
    <citation type="submission" date="2019-02" db="EMBL/GenBank/DDBJ databases">
        <title>Deep-cultivation of Planctomycetes and their phenomic and genomic characterization uncovers novel biology.</title>
        <authorList>
            <person name="Wiegand S."/>
            <person name="Jogler M."/>
            <person name="Boedeker C."/>
            <person name="Pinto D."/>
            <person name="Vollmers J."/>
            <person name="Rivas-Marin E."/>
            <person name="Kohn T."/>
            <person name="Peeters S.H."/>
            <person name="Heuer A."/>
            <person name="Rast P."/>
            <person name="Oberbeckmann S."/>
            <person name="Bunk B."/>
            <person name="Jeske O."/>
            <person name="Meyerdierks A."/>
            <person name="Storesund J.E."/>
            <person name="Kallscheuer N."/>
            <person name="Luecker S."/>
            <person name="Lage O.M."/>
            <person name="Pohl T."/>
            <person name="Merkel B.J."/>
            <person name="Hornburger P."/>
            <person name="Mueller R.-W."/>
            <person name="Bruemmer F."/>
            <person name="Labrenz M."/>
            <person name="Spormann A.M."/>
            <person name="Op den Camp H."/>
            <person name="Overmann J."/>
            <person name="Amann R."/>
            <person name="Jetten M.S.M."/>
            <person name="Mascher T."/>
            <person name="Medema M.H."/>
            <person name="Devos D.P."/>
            <person name="Kaster A.-K."/>
            <person name="Ovreas L."/>
            <person name="Rohde M."/>
            <person name="Galperin M.Y."/>
            <person name="Jogler C."/>
        </authorList>
    </citation>
    <scope>NUCLEOTIDE SEQUENCE [LARGE SCALE GENOMIC DNA]</scope>
    <source>
        <strain evidence="10 11">Pan216</strain>
    </source>
</reference>
<sequence length="485" mass="54275" precursor="true">MRFHPIRHLRSWMWAVALLLAGGASASDVAPPNIVFILVDDLAWSDLGTYGHAWHDTPNIDALAASGMRFTNAYAPAPICSASRASILTGKTVARLGFEFVTKNQPGRQQVDTKTLLQAPPLTLNLPLGEVTMAERLKAARYRTAFFGKWHVSQHHQHYLGWSPTHGPFAQGFEEGSEDFGSHPYSWKRSRPQPPHSPGQFSNDTMVERVRDFIRQGHQQPYFVVASMFFVHTPVKTRYRWLLRKYDEQIPSDARHRTNRVVYAAFVETLDHYVGEILESIDESGERSNTLVVFMSDNGGHPEYTANGPLRGSKWNLYEGGIRVPFIARWPGHVPADTTSDVPVIGYDLPPTFLEAAGSTATESDGTSLLRVLQGDGELPERSLLWHFPYYHPEKGYGKAVESIGVDDFRVSKTRPQSALRRGRYKVIAFAEDSSVELYDLVDDPSEQNDLGLQLPKVTQRLAAELEERLTAMNARRALPAGANP</sequence>
<dbReference type="Proteomes" id="UP000317093">
    <property type="component" value="Chromosome"/>
</dbReference>
<dbReference type="InterPro" id="IPR000917">
    <property type="entry name" value="Sulfatase_N"/>
</dbReference>
<evidence type="ECO:0000256" key="5">
    <source>
        <dbReference type="ARBA" id="ARBA00022801"/>
    </source>
</evidence>
<dbReference type="EMBL" id="CP036279">
    <property type="protein sequence ID" value="QDU61989.1"/>
    <property type="molecule type" value="Genomic_DNA"/>
</dbReference>
<name>A0A518B4T2_9BACT</name>
<evidence type="ECO:0000256" key="6">
    <source>
        <dbReference type="ARBA" id="ARBA00022837"/>
    </source>
</evidence>
<dbReference type="Pfam" id="PF00884">
    <property type="entry name" value="Sulfatase"/>
    <property type="match status" value="1"/>
</dbReference>
<keyword evidence="5 10" id="KW-0378">Hydrolase</keyword>
<dbReference type="KEGG" id="knv:Pan216_28550"/>
<keyword evidence="11" id="KW-1185">Reference proteome</keyword>
<evidence type="ECO:0000256" key="1">
    <source>
        <dbReference type="ARBA" id="ARBA00001913"/>
    </source>
</evidence>
<dbReference type="GO" id="GO:0046872">
    <property type="term" value="F:metal ion binding"/>
    <property type="evidence" value="ECO:0007669"/>
    <property type="project" value="UniProtKB-KW"/>
</dbReference>
<dbReference type="Gene3D" id="3.30.1120.10">
    <property type="match status" value="1"/>
</dbReference>
<dbReference type="AlphaFoldDB" id="A0A518B4T2"/>
<dbReference type="RefSeq" id="WP_145258507.1">
    <property type="nucleotide sequence ID" value="NZ_CP036279.1"/>
</dbReference>
<gene>
    <name evidence="10" type="primary">atsA_28</name>
    <name evidence="10" type="ORF">Pan216_28550</name>
</gene>
<dbReference type="InterPro" id="IPR050738">
    <property type="entry name" value="Sulfatase"/>
</dbReference>
<dbReference type="Gene3D" id="3.40.720.10">
    <property type="entry name" value="Alkaline Phosphatase, subunit A"/>
    <property type="match status" value="1"/>
</dbReference>
<dbReference type="InterPro" id="IPR017850">
    <property type="entry name" value="Alkaline_phosphatase_core_sf"/>
</dbReference>
<organism evidence="10 11">
    <name type="scientific">Kolteria novifilia</name>
    <dbReference type="NCBI Taxonomy" id="2527975"/>
    <lineage>
        <taxon>Bacteria</taxon>
        <taxon>Pseudomonadati</taxon>
        <taxon>Planctomycetota</taxon>
        <taxon>Planctomycetia</taxon>
        <taxon>Kolteriales</taxon>
        <taxon>Kolteriaceae</taxon>
        <taxon>Kolteria</taxon>
    </lineage>
</organism>
<feature type="domain" description="Sulfatase N-terminal" evidence="9">
    <location>
        <begin position="32"/>
        <end position="358"/>
    </location>
</feature>
<dbReference type="CDD" id="cd16144">
    <property type="entry name" value="ARS_like"/>
    <property type="match status" value="1"/>
</dbReference>
<evidence type="ECO:0000256" key="4">
    <source>
        <dbReference type="ARBA" id="ARBA00022729"/>
    </source>
</evidence>
<evidence type="ECO:0000256" key="3">
    <source>
        <dbReference type="ARBA" id="ARBA00022723"/>
    </source>
</evidence>
<feature type="region of interest" description="Disordered" evidence="7">
    <location>
        <begin position="176"/>
        <end position="203"/>
    </location>
</feature>
<evidence type="ECO:0000256" key="8">
    <source>
        <dbReference type="SAM" id="SignalP"/>
    </source>
</evidence>
<keyword evidence="3" id="KW-0479">Metal-binding</keyword>
<dbReference type="OrthoDB" id="9783154at2"/>
<evidence type="ECO:0000313" key="11">
    <source>
        <dbReference type="Proteomes" id="UP000317093"/>
    </source>
</evidence>
<dbReference type="GO" id="GO:0004065">
    <property type="term" value="F:arylsulfatase activity"/>
    <property type="evidence" value="ECO:0007669"/>
    <property type="project" value="UniProtKB-EC"/>
</dbReference>
<evidence type="ECO:0000256" key="7">
    <source>
        <dbReference type="SAM" id="MobiDB-lite"/>
    </source>
</evidence>
<evidence type="ECO:0000259" key="9">
    <source>
        <dbReference type="Pfam" id="PF00884"/>
    </source>
</evidence>
<feature type="signal peptide" evidence="8">
    <location>
        <begin position="1"/>
        <end position="26"/>
    </location>
</feature>
<protein>
    <submittedName>
        <fullName evidence="10">Arylsulfatase</fullName>
        <ecNumber evidence="10">3.1.6.1</ecNumber>
    </submittedName>
</protein>
<keyword evidence="4 8" id="KW-0732">Signal</keyword>
<evidence type="ECO:0000313" key="10">
    <source>
        <dbReference type="EMBL" id="QDU61989.1"/>
    </source>
</evidence>
<comment type="similarity">
    <text evidence="2">Belongs to the sulfatase family.</text>
</comment>
<feature type="chain" id="PRO_5021871781" evidence="8">
    <location>
        <begin position="27"/>
        <end position="485"/>
    </location>
</feature>
<keyword evidence="6" id="KW-0106">Calcium</keyword>
<dbReference type="SUPFAM" id="SSF53649">
    <property type="entry name" value="Alkaline phosphatase-like"/>
    <property type="match status" value="1"/>
</dbReference>
<evidence type="ECO:0000256" key="2">
    <source>
        <dbReference type="ARBA" id="ARBA00008779"/>
    </source>
</evidence>
<dbReference type="PANTHER" id="PTHR42693">
    <property type="entry name" value="ARYLSULFATASE FAMILY MEMBER"/>
    <property type="match status" value="1"/>
</dbReference>
<dbReference type="EC" id="3.1.6.1" evidence="10"/>
<proteinExistence type="inferred from homology"/>
<accession>A0A518B4T2</accession>
<dbReference type="PANTHER" id="PTHR42693:SF42">
    <property type="entry name" value="ARYLSULFATASE G"/>
    <property type="match status" value="1"/>
</dbReference>